<comment type="caution">
    <text evidence="1">The sequence shown here is derived from an EMBL/GenBank/DDBJ whole genome shotgun (WGS) entry which is preliminary data.</text>
</comment>
<gene>
    <name evidence="1" type="ORF">F5891DRAFT_986235</name>
</gene>
<sequence>MNSSTQDSVIDLSLDPQQDYAHLLVFPLCYNSFIPALHLPISALLDFTNLPPFDHSLMVTDLHHFFTSEHYIANAVPADFLDCSLPPLSLSTQLLDIFGQAYHDGTKSIKDPQFPGNLPCWVVQYWHDLGCAVAAKEHWSLAHDWLAGHLQVLGWGTTLNGPAASLQVLDLAEFLSSTPMKGCFVDAMVNEISLHIQLNPQLCQTTIVEDLTFIKTLRCSCERWSRYSIDKCFRRLCQLGDSLVNEELTHILFPLNKQELRTGLLRHFSIISRQEYLDAVHEENLVRSDEREEEEFSATLKAREKKLLKCTCDRDRQRAHCAQVKNNKLQSVNDVLQPPVQSLGSQPSHSLAKLSRPHHVIKENIRQKRPPTHGGRKHTQVPTDAQQVNWQSPILWPIILNWIHGMRPLLHKSLDIGLIELGLTHDGKTLSSHVQSKDIKHQALSHEPTYVLSPYPDVVKAIIDQLSTLRQVGITLNTSHCHGIIVGLLRYRIPYIFMTKAYNGSMFKYSDSWVQMFLYENLRYTMRKGTCAAQKLLTNLNEVCHEQFLRLALTIRNDMITFPQFLVNIDQTNIIYQPASGYTYEVVGSKQVDIIGQEEKQAYILVLFWMEKKEELGVPSDQPCILQLDCWTVHPQVPQAPSQPVKNMLKG</sequence>
<accession>A0AAD4DTT1</accession>
<dbReference type="EMBL" id="JABBWK010000110">
    <property type="protein sequence ID" value="KAG1893029.1"/>
    <property type="molecule type" value="Genomic_DNA"/>
</dbReference>
<proteinExistence type="predicted"/>
<evidence type="ECO:0000313" key="2">
    <source>
        <dbReference type="Proteomes" id="UP001195769"/>
    </source>
</evidence>
<reference evidence="1" key="1">
    <citation type="journal article" date="2020" name="New Phytol.">
        <title>Comparative genomics reveals dynamic genome evolution in host specialist ectomycorrhizal fungi.</title>
        <authorList>
            <person name="Lofgren L.A."/>
            <person name="Nguyen N.H."/>
            <person name="Vilgalys R."/>
            <person name="Ruytinx J."/>
            <person name="Liao H.L."/>
            <person name="Branco S."/>
            <person name="Kuo A."/>
            <person name="LaButti K."/>
            <person name="Lipzen A."/>
            <person name="Andreopoulos W."/>
            <person name="Pangilinan J."/>
            <person name="Riley R."/>
            <person name="Hundley H."/>
            <person name="Na H."/>
            <person name="Barry K."/>
            <person name="Grigoriev I.V."/>
            <person name="Stajich J.E."/>
            <person name="Kennedy P.G."/>
        </authorList>
    </citation>
    <scope>NUCLEOTIDE SEQUENCE</scope>
    <source>
        <strain evidence="1">FC203</strain>
    </source>
</reference>
<evidence type="ECO:0000313" key="1">
    <source>
        <dbReference type="EMBL" id="KAG1893029.1"/>
    </source>
</evidence>
<dbReference type="GeneID" id="64672025"/>
<name>A0AAD4DTT1_9AGAM</name>
<organism evidence="1 2">
    <name type="scientific">Suillus fuscotomentosus</name>
    <dbReference type="NCBI Taxonomy" id="1912939"/>
    <lineage>
        <taxon>Eukaryota</taxon>
        <taxon>Fungi</taxon>
        <taxon>Dikarya</taxon>
        <taxon>Basidiomycota</taxon>
        <taxon>Agaricomycotina</taxon>
        <taxon>Agaricomycetes</taxon>
        <taxon>Agaricomycetidae</taxon>
        <taxon>Boletales</taxon>
        <taxon>Suillineae</taxon>
        <taxon>Suillaceae</taxon>
        <taxon>Suillus</taxon>
    </lineage>
</organism>
<dbReference type="Proteomes" id="UP001195769">
    <property type="component" value="Unassembled WGS sequence"/>
</dbReference>
<dbReference type="AlphaFoldDB" id="A0AAD4DTT1"/>
<protein>
    <submittedName>
        <fullName evidence="1">Uncharacterized protein</fullName>
    </submittedName>
</protein>
<dbReference type="RefSeq" id="XP_041218605.1">
    <property type="nucleotide sequence ID" value="XM_041377727.1"/>
</dbReference>
<keyword evidence="2" id="KW-1185">Reference proteome</keyword>